<keyword evidence="3" id="KW-1185">Reference proteome</keyword>
<evidence type="ECO:0000259" key="1">
    <source>
        <dbReference type="Pfam" id="PF02900"/>
    </source>
</evidence>
<dbReference type="STRING" id="1356854.N007_19050"/>
<dbReference type="eggNOG" id="COG3885">
    <property type="taxonomic scope" value="Bacteria"/>
</dbReference>
<dbReference type="RefSeq" id="WP_021294965.1">
    <property type="nucleotide sequence ID" value="NZ_AURB01000025.1"/>
</dbReference>
<feature type="domain" description="Extradiol ring-cleavage dioxygenase class III enzyme subunit B" evidence="1">
    <location>
        <begin position="9"/>
        <end position="267"/>
    </location>
</feature>
<evidence type="ECO:0000313" key="2">
    <source>
        <dbReference type="EMBL" id="UNO50135.1"/>
    </source>
</evidence>
<keyword evidence="2" id="KW-0223">Dioxygenase</keyword>
<sequence>MSHPFVFACVTPHGLPILEELSGDEPDLMAKTRQSMKQLGAWMHEAAPETIIVLTPHGLKIEGMFSVSTSSFMAGEMSEQTVAMMVGDERPEKGVIIHFKRSVDRDLANAIVTGAEAQSIPVAAANFATAQGPFSTLPLDWGAMVPLHFMPDVPVVVVTPSRSLSYDDHLAMGRIIAHQVRQSGKRVGLIASCDWSHAHDERGPYGFHENAKALDTQVVELFKTNALEKMTSFSDSFIHHAKPDGIWQTLILAGAIPEASRNNTFLSYEVPTYFGMMCVAYHAS</sequence>
<dbReference type="InterPro" id="IPR004183">
    <property type="entry name" value="Xdiol_dOase_suB"/>
</dbReference>
<dbReference type="KEGG" id="aaco:K1I37_06550"/>
<proteinExistence type="predicted"/>
<dbReference type="EMBL" id="CP080467">
    <property type="protein sequence ID" value="UNO50135.1"/>
    <property type="molecule type" value="Genomic_DNA"/>
</dbReference>
<dbReference type="Proteomes" id="UP000829401">
    <property type="component" value="Chromosome"/>
</dbReference>
<name>T0CK48_ALIAG</name>
<dbReference type="Gene3D" id="3.40.830.10">
    <property type="entry name" value="LigB-like"/>
    <property type="match status" value="1"/>
</dbReference>
<dbReference type="AlphaFoldDB" id="T0CK48"/>
<evidence type="ECO:0000313" key="3">
    <source>
        <dbReference type="Proteomes" id="UP000829401"/>
    </source>
</evidence>
<dbReference type="SUPFAM" id="SSF53213">
    <property type="entry name" value="LigB-like"/>
    <property type="match status" value="1"/>
</dbReference>
<accession>A0A9E6ZTD9</accession>
<dbReference type="GO" id="GO:0008198">
    <property type="term" value="F:ferrous iron binding"/>
    <property type="evidence" value="ECO:0007669"/>
    <property type="project" value="InterPro"/>
</dbReference>
<dbReference type="OrthoDB" id="159752at2"/>
<gene>
    <name evidence="2" type="ORF">K1I37_06550</name>
</gene>
<organism evidence="2 3">
    <name type="scientific">Alicyclobacillus acidoterrestris (strain ATCC 49025 / DSM 3922 / CIP 106132 / NCIMB 13137 / GD3B)</name>
    <dbReference type="NCBI Taxonomy" id="1356854"/>
    <lineage>
        <taxon>Bacteria</taxon>
        <taxon>Bacillati</taxon>
        <taxon>Bacillota</taxon>
        <taxon>Bacilli</taxon>
        <taxon>Bacillales</taxon>
        <taxon>Alicyclobacillaceae</taxon>
        <taxon>Alicyclobacillus</taxon>
    </lineage>
</organism>
<protein>
    <submittedName>
        <fullName evidence="2">Extradiol ring-cleavage dioxygenase</fullName>
    </submittedName>
</protein>
<reference evidence="3" key="1">
    <citation type="journal article" date="2022" name="G3 (Bethesda)">
        <title>Unveiling the complete genome sequence of Alicyclobacillus acidoterrestris DSM 3922T, a taint-producing strain.</title>
        <authorList>
            <person name="Leonardo I.C."/>
            <person name="Barreto Crespo M.T."/>
            <person name="Gaspar F.B."/>
        </authorList>
    </citation>
    <scope>NUCLEOTIDE SEQUENCE [LARGE SCALE GENOMIC DNA]</scope>
    <source>
        <strain evidence="3">DSM 3922</strain>
    </source>
</reference>
<dbReference type="GO" id="GO:0016702">
    <property type="term" value="F:oxidoreductase activity, acting on single donors with incorporation of molecular oxygen, incorporation of two atoms of oxygen"/>
    <property type="evidence" value="ECO:0007669"/>
    <property type="project" value="UniProtKB-ARBA"/>
</dbReference>
<accession>T0CK48</accession>
<keyword evidence="2" id="KW-0560">Oxidoreductase</keyword>
<dbReference type="Pfam" id="PF02900">
    <property type="entry name" value="LigB"/>
    <property type="match status" value="1"/>
</dbReference>